<reference evidence="1 2" key="1">
    <citation type="journal article" date="2024" name="Genome Biol. Evol.">
        <title>Chromosome-level genome assembly of the viviparous eelpout Zoarces viviparus.</title>
        <authorList>
            <person name="Fuhrmann N."/>
            <person name="Brasseur M.V."/>
            <person name="Bakowski C.E."/>
            <person name="Podsiadlowski L."/>
            <person name="Prost S."/>
            <person name="Krehenwinkel H."/>
            <person name="Mayer C."/>
        </authorList>
    </citation>
    <scope>NUCLEOTIDE SEQUENCE [LARGE SCALE GENOMIC DNA]</scope>
    <source>
        <strain evidence="1">NO-MEL_2022_Ind0_liver</strain>
    </source>
</reference>
<accession>A0AAW1DR29</accession>
<dbReference type="PANTHER" id="PTHR46289:SF17">
    <property type="entry name" value="HAT C-TERMINAL DIMERISATION DOMAIN-CONTAINING PROTEIN"/>
    <property type="match status" value="1"/>
</dbReference>
<sequence>MALAVSDSGPRANGLLERFLEGKTVLGLLVDSEVLGELECLNGSLQKQSEMVGCMQAAVAYVTSILQEKRSDEKFQELFEKAEAMVEKLGLEPVQIPHQRAPPKRFTAEAERSFSALKKLKTWLRSTMSQQRLNNVSVCHVHQATLDKIELKDVGQQFISVNDRRRYLFGVFK</sequence>
<dbReference type="PANTHER" id="PTHR46289">
    <property type="entry name" value="52 KDA REPRESSOR OF THE INHIBITOR OF THE PROTEIN KINASE-LIKE PROTEIN-RELATED"/>
    <property type="match status" value="1"/>
</dbReference>
<dbReference type="InterPro" id="IPR052958">
    <property type="entry name" value="IFN-induced_PKR_regulator"/>
</dbReference>
<name>A0AAW1DR29_ZOAVI</name>
<organism evidence="1 2">
    <name type="scientific">Zoarces viviparus</name>
    <name type="common">Viviparous eelpout</name>
    <name type="synonym">Blennius viviparus</name>
    <dbReference type="NCBI Taxonomy" id="48416"/>
    <lineage>
        <taxon>Eukaryota</taxon>
        <taxon>Metazoa</taxon>
        <taxon>Chordata</taxon>
        <taxon>Craniata</taxon>
        <taxon>Vertebrata</taxon>
        <taxon>Euteleostomi</taxon>
        <taxon>Actinopterygii</taxon>
        <taxon>Neopterygii</taxon>
        <taxon>Teleostei</taxon>
        <taxon>Neoteleostei</taxon>
        <taxon>Acanthomorphata</taxon>
        <taxon>Eupercaria</taxon>
        <taxon>Perciformes</taxon>
        <taxon>Cottioidei</taxon>
        <taxon>Zoarcales</taxon>
        <taxon>Zoarcidae</taxon>
        <taxon>Zoarcinae</taxon>
        <taxon>Zoarces</taxon>
    </lineage>
</organism>
<evidence type="ECO:0000313" key="1">
    <source>
        <dbReference type="EMBL" id="KAK9513193.1"/>
    </source>
</evidence>
<proteinExistence type="predicted"/>
<dbReference type="AlphaFoldDB" id="A0AAW1DR29"/>
<gene>
    <name evidence="1" type="ORF">VZT92_026749</name>
</gene>
<dbReference type="EMBL" id="JBCEZU010000597">
    <property type="protein sequence ID" value="KAK9513193.1"/>
    <property type="molecule type" value="Genomic_DNA"/>
</dbReference>
<protein>
    <submittedName>
        <fullName evidence="1">Uncharacterized protein</fullName>
    </submittedName>
</protein>
<keyword evidence="2" id="KW-1185">Reference proteome</keyword>
<evidence type="ECO:0000313" key="2">
    <source>
        <dbReference type="Proteomes" id="UP001488805"/>
    </source>
</evidence>
<dbReference type="Proteomes" id="UP001488805">
    <property type="component" value="Unassembled WGS sequence"/>
</dbReference>
<comment type="caution">
    <text evidence="1">The sequence shown here is derived from an EMBL/GenBank/DDBJ whole genome shotgun (WGS) entry which is preliminary data.</text>
</comment>